<name>A0A450UN12_9GAMM</name>
<dbReference type="EMBL" id="CAADFH010000035">
    <property type="protein sequence ID" value="VFJ93927.1"/>
    <property type="molecule type" value="Genomic_DNA"/>
</dbReference>
<dbReference type="Gene3D" id="2.60.40.10">
    <property type="entry name" value="Immunoglobulins"/>
    <property type="match status" value="1"/>
</dbReference>
<gene>
    <name evidence="2" type="ORF">BECKLFY1418A_GA0070994_103524</name>
</gene>
<organism evidence="2">
    <name type="scientific">Candidatus Kentrum sp. LFY</name>
    <dbReference type="NCBI Taxonomy" id="2126342"/>
    <lineage>
        <taxon>Bacteria</taxon>
        <taxon>Pseudomonadati</taxon>
        <taxon>Pseudomonadota</taxon>
        <taxon>Gammaproteobacteria</taxon>
        <taxon>Candidatus Kentrum</taxon>
    </lineage>
</organism>
<dbReference type="InterPro" id="IPR003961">
    <property type="entry name" value="FN3_dom"/>
</dbReference>
<dbReference type="Pfam" id="PF00041">
    <property type="entry name" value="fn3"/>
    <property type="match status" value="1"/>
</dbReference>
<accession>A0A450UN12</accession>
<dbReference type="CDD" id="cd00063">
    <property type="entry name" value="FN3"/>
    <property type="match status" value="1"/>
</dbReference>
<dbReference type="AlphaFoldDB" id="A0A450UN12"/>
<dbReference type="InterPro" id="IPR013783">
    <property type="entry name" value="Ig-like_fold"/>
</dbReference>
<feature type="domain" description="Fibronectin type-III" evidence="1">
    <location>
        <begin position="112"/>
        <end position="203"/>
    </location>
</feature>
<dbReference type="SUPFAM" id="SSF49265">
    <property type="entry name" value="Fibronectin type III"/>
    <property type="match status" value="1"/>
</dbReference>
<dbReference type="PROSITE" id="PS50853">
    <property type="entry name" value="FN3"/>
    <property type="match status" value="1"/>
</dbReference>
<evidence type="ECO:0000313" key="2">
    <source>
        <dbReference type="EMBL" id="VFJ93927.1"/>
    </source>
</evidence>
<reference evidence="2" key="1">
    <citation type="submission" date="2019-02" db="EMBL/GenBank/DDBJ databases">
        <authorList>
            <person name="Gruber-Vodicka R. H."/>
            <person name="Seah K. B. B."/>
        </authorList>
    </citation>
    <scope>NUCLEOTIDE SEQUENCE</scope>
    <source>
        <strain evidence="2">BECK_M6</strain>
    </source>
</reference>
<sequence length="203" mass="21384">MAQFPRDETGILGLAQEIADGLAANTEIYPAPPVSTEDINAATADCVTARDAVQTAKAALEQAVSTKQLAFDALEDKMKKEIRYAENTVDYDNAKLKLIGWGGRKTATPLEAPGQVVHLVIRSQGEGGIGLAWGKPAAGGKVAAYKIKCREHVPGALWSNADTAMETEITLAGQIQGKELEYCVVAVNKAGEGMASNTVMAVL</sequence>
<proteinExistence type="predicted"/>
<evidence type="ECO:0000259" key="1">
    <source>
        <dbReference type="PROSITE" id="PS50853"/>
    </source>
</evidence>
<dbReference type="InterPro" id="IPR036116">
    <property type="entry name" value="FN3_sf"/>
</dbReference>
<protein>
    <submittedName>
        <fullName evidence="2">Fibronectin type III domain</fullName>
    </submittedName>
</protein>